<dbReference type="EMBL" id="AP018227">
    <property type="protein sequence ID" value="BAY81309.1"/>
    <property type="molecule type" value="Genomic_DNA"/>
</dbReference>
<dbReference type="FunFam" id="1.10.630.10:FF:000018">
    <property type="entry name" value="Cytochrome P450 monooxygenase"/>
    <property type="match status" value="1"/>
</dbReference>
<dbReference type="InterPro" id="IPR036396">
    <property type="entry name" value="Cyt_P450_sf"/>
</dbReference>
<dbReference type="GO" id="GO:0004497">
    <property type="term" value="F:monooxygenase activity"/>
    <property type="evidence" value="ECO:0007669"/>
    <property type="project" value="UniProtKB-KW"/>
</dbReference>
<comment type="similarity">
    <text evidence="1 7">Belongs to the cytochrome P450 family.</text>
</comment>
<gene>
    <name evidence="8" type="ORF">NIES267_07850</name>
</gene>
<dbReference type="InterPro" id="IPR002397">
    <property type="entry name" value="Cyt_P450_B"/>
</dbReference>
<keyword evidence="4 7" id="KW-0560">Oxidoreductase</keyword>
<evidence type="ECO:0000256" key="4">
    <source>
        <dbReference type="ARBA" id="ARBA00023002"/>
    </source>
</evidence>
<dbReference type="GO" id="GO:0005506">
    <property type="term" value="F:iron ion binding"/>
    <property type="evidence" value="ECO:0007669"/>
    <property type="project" value="InterPro"/>
</dbReference>
<dbReference type="OrthoDB" id="9801155at2"/>
<keyword evidence="2 7" id="KW-0349">Heme</keyword>
<accession>A0A1Z4LJF1</accession>
<dbReference type="InterPro" id="IPR001128">
    <property type="entry name" value="Cyt_P450"/>
</dbReference>
<evidence type="ECO:0000313" key="8">
    <source>
        <dbReference type="EMBL" id="BAY81309.1"/>
    </source>
</evidence>
<dbReference type="PROSITE" id="PS00086">
    <property type="entry name" value="CYTOCHROME_P450"/>
    <property type="match status" value="1"/>
</dbReference>
<evidence type="ECO:0000256" key="6">
    <source>
        <dbReference type="ARBA" id="ARBA00023033"/>
    </source>
</evidence>
<dbReference type="PRINTS" id="PR00359">
    <property type="entry name" value="BP450"/>
</dbReference>
<keyword evidence="3 7" id="KW-0479">Metal-binding</keyword>
<dbReference type="Pfam" id="PF00067">
    <property type="entry name" value="p450"/>
    <property type="match status" value="1"/>
</dbReference>
<proteinExistence type="inferred from homology"/>
<dbReference type="PANTHER" id="PTHR46696:SF6">
    <property type="entry name" value="P450, PUTATIVE (EUROFUNG)-RELATED"/>
    <property type="match status" value="1"/>
</dbReference>
<evidence type="ECO:0000256" key="1">
    <source>
        <dbReference type="ARBA" id="ARBA00010617"/>
    </source>
</evidence>
<keyword evidence="5 7" id="KW-0408">Iron</keyword>
<organism evidence="8 9">
    <name type="scientific">Calothrix parasitica NIES-267</name>
    <dbReference type="NCBI Taxonomy" id="1973488"/>
    <lineage>
        <taxon>Bacteria</taxon>
        <taxon>Bacillati</taxon>
        <taxon>Cyanobacteriota</taxon>
        <taxon>Cyanophyceae</taxon>
        <taxon>Nostocales</taxon>
        <taxon>Calotrichaceae</taxon>
        <taxon>Calothrix</taxon>
    </lineage>
</organism>
<sequence>MNAQNITQSQTQGCPFHKEKIGEEYQPFVNPQLSNPYSFYDFARSEQPVFYSSVLSGYAITRYSDIISILKDPAKFSSRDNIQAIGKYAPETIEVLRTGFPFVSDLVNSDGERHKFLRAPLQKAFAPTKLKSMESSITQMVNRLIDNFIDDGQVDILDKFAYPLPMEVIFTLYGAPLEMIPDFKHWGYQTTKLFSSALTVEEQVECARSFVSIQHAVANLIEEKRKAPADDLISTIIESELETPDIVAVLYGLIVAGHKTTSHLIGNTLKVLLEKPGYWKAISENPSIIPGVLEEALRYDAPIPAMIRTNNEEVEIAGVKIPENSKLFLMYGSANRDENHYQDAETFDIQRFQNQTSDHLAFGHGVHRCIGSSLALMETRIAFELLSKRIPNLKIKPNQELNYIPTLMTRGFTSLILEW</sequence>
<dbReference type="AlphaFoldDB" id="A0A1Z4LJF1"/>
<keyword evidence="6 7" id="KW-0503">Monooxygenase</keyword>
<keyword evidence="9" id="KW-1185">Reference proteome</keyword>
<dbReference type="Gene3D" id="1.10.630.10">
    <property type="entry name" value="Cytochrome P450"/>
    <property type="match status" value="1"/>
</dbReference>
<evidence type="ECO:0000256" key="7">
    <source>
        <dbReference type="RuleBase" id="RU000461"/>
    </source>
</evidence>
<evidence type="ECO:0000256" key="3">
    <source>
        <dbReference type="ARBA" id="ARBA00022723"/>
    </source>
</evidence>
<dbReference type="SUPFAM" id="SSF48264">
    <property type="entry name" value="Cytochrome P450"/>
    <property type="match status" value="1"/>
</dbReference>
<dbReference type="InterPro" id="IPR017972">
    <property type="entry name" value="Cyt_P450_CS"/>
</dbReference>
<reference evidence="8 9" key="1">
    <citation type="submission" date="2017-06" db="EMBL/GenBank/DDBJ databases">
        <title>Genome sequencing of cyanobaciteial culture collection at National Institute for Environmental Studies (NIES).</title>
        <authorList>
            <person name="Hirose Y."/>
            <person name="Shimura Y."/>
            <person name="Fujisawa T."/>
            <person name="Nakamura Y."/>
            <person name="Kawachi M."/>
        </authorList>
    </citation>
    <scope>NUCLEOTIDE SEQUENCE [LARGE SCALE GENOMIC DNA]</scope>
    <source>
        <strain evidence="8 9">NIES-267</strain>
    </source>
</reference>
<evidence type="ECO:0000313" key="9">
    <source>
        <dbReference type="Proteomes" id="UP000218418"/>
    </source>
</evidence>
<protein>
    <submittedName>
        <fullName evidence="8">Cytochrome P450 like protein</fullName>
    </submittedName>
</protein>
<dbReference type="GO" id="GO:0016705">
    <property type="term" value="F:oxidoreductase activity, acting on paired donors, with incorporation or reduction of molecular oxygen"/>
    <property type="evidence" value="ECO:0007669"/>
    <property type="project" value="InterPro"/>
</dbReference>
<dbReference type="PANTHER" id="PTHR46696">
    <property type="entry name" value="P450, PUTATIVE (EUROFUNG)-RELATED"/>
    <property type="match status" value="1"/>
</dbReference>
<dbReference type="Proteomes" id="UP000218418">
    <property type="component" value="Chromosome"/>
</dbReference>
<evidence type="ECO:0000256" key="5">
    <source>
        <dbReference type="ARBA" id="ARBA00023004"/>
    </source>
</evidence>
<name>A0A1Z4LJF1_9CYAN</name>
<dbReference type="GO" id="GO:0020037">
    <property type="term" value="F:heme binding"/>
    <property type="evidence" value="ECO:0007669"/>
    <property type="project" value="InterPro"/>
</dbReference>
<evidence type="ECO:0000256" key="2">
    <source>
        <dbReference type="ARBA" id="ARBA00022617"/>
    </source>
</evidence>